<feature type="domain" description="Glycosyl transferase family 1" evidence="4">
    <location>
        <begin position="202"/>
        <end position="373"/>
    </location>
</feature>
<evidence type="ECO:0000313" key="7">
    <source>
        <dbReference type="Proteomes" id="UP000503840"/>
    </source>
</evidence>
<keyword evidence="2" id="KW-0328">Glycosyltransferase</keyword>
<dbReference type="Proteomes" id="UP000503840">
    <property type="component" value="Unassembled WGS sequence"/>
</dbReference>
<reference evidence="6 7" key="1">
    <citation type="submission" date="2020-05" db="EMBL/GenBank/DDBJ databases">
        <title>Draft genome sequence of Desulfovibrio sp. strain HN2T.</title>
        <authorList>
            <person name="Ueno A."/>
            <person name="Tamazawa S."/>
            <person name="Tamamura S."/>
            <person name="Murakami T."/>
            <person name="Kiyama T."/>
            <person name="Inomata H."/>
            <person name="Amano Y."/>
            <person name="Miyakawa K."/>
            <person name="Tamaki H."/>
            <person name="Naganuma T."/>
            <person name="Kaneko K."/>
        </authorList>
    </citation>
    <scope>NUCLEOTIDE SEQUENCE [LARGE SCALE GENOMIC DNA]</scope>
    <source>
        <strain evidence="6 7">HN2</strain>
    </source>
</reference>
<proteinExistence type="inferred from homology"/>
<evidence type="ECO:0000256" key="3">
    <source>
        <dbReference type="ARBA" id="ARBA00022679"/>
    </source>
</evidence>
<keyword evidence="7" id="KW-1185">Reference proteome</keyword>
<protein>
    <submittedName>
        <fullName evidence="6">Uncharacterized protein</fullName>
    </submittedName>
</protein>
<evidence type="ECO:0000256" key="1">
    <source>
        <dbReference type="ARBA" id="ARBA00009481"/>
    </source>
</evidence>
<accession>A0A7J0BJF4</accession>
<name>A0A7J0BJF4_9BACT</name>
<evidence type="ECO:0000259" key="5">
    <source>
        <dbReference type="Pfam" id="PF13439"/>
    </source>
</evidence>
<dbReference type="RefSeq" id="WP_174404891.1">
    <property type="nucleotide sequence ID" value="NZ_BLVO01000013.1"/>
</dbReference>
<dbReference type="GO" id="GO:0016757">
    <property type="term" value="F:glycosyltransferase activity"/>
    <property type="evidence" value="ECO:0007669"/>
    <property type="project" value="UniProtKB-KW"/>
</dbReference>
<feature type="domain" description="Glycosyltransferase subfamily 4-like N-terminal" evidence="5">
    <location>
        <begin position="14"/>
        <end position="192"/>
    </location>
</feature>
<dbReference type="SUPFAM" id="SSF53756">
    <property type="entry name" value="UDP-Glycosyltransferase/glycogen phosphorylase"/>
    <property type="match status" value="1"/>
</dbReference>
<organism evidence="6 7">
    <name type="scientific">Desulfovibrio subterraneus</name>
    <dbReference type="NCBI Taxonomy" id="2718620"/>
    <lineage>
        <taxon>Bacteria</taxon>
        <taxon>Pseudomonadati</taxon>
        <taxon>Thermodesulfobacteriota</taxon>
        <taxon>Desulfovibrionia</taxon>
        <taxon>Desulfovibrionales</taxon>
        <taxon>Desulfovibrionaceae</taxon>
        <taxon>Desulfovibrio</taxon>
    </lineage>
</organism>
<dbReference type="AlphaFoldDB" id="A0A7J0BJF4"/>
<evidence type="ECO:0000259" key="4">
    <source>
        <dbReference type="Pfam" id="PF00534"/>
    </source>
</evidence>
<gene>
    <name evidence="6" type="ORF">DSM101010T_15790</name>
</gene>
<dbReference type="InterPro" id="IPR028098">
    <property type="entry name" value="Glyco_trans_4-like_N"/>
</dbReference>
<dbReference type="Gene3D" id="3.40.50.2000">
    <property type="entry name" value="Glycogen Phosphorylase B"/>
    <property type="match status" value="2"/>
</dbReference>
<dbReference type="InterPro" id="IPR001296">
    <property type="entry name" value="Glyco_trans_1"/>
</dbReference>
<evidence type="ECO:0000256" key="2">
    <source>
        <dbReference type="ARBA" id="ARBA00022676"/>
    </source>
</evidence>
<dbReference type="CDD" id="cd03801">
    <property type="entry name" value="GT4_PimA-like"/>
    <property type="match status" value="1"/>
</dbReference>
<dbReference type="PANTHER" id="PTHR12526:SF640">
    <property type="entry name" value="COLANIC ACID BIOSYNTHESIS GLYCOSYLTRANSFERASE WCAL-RELATED"/>
    <property type="match status" value="1"/>
</dbReference>
<sequence>MKGRILVVENGAGFGGALTSLATLVEALPADCWEVHLLTSYPQKNIVAGGAVCSVAELPRQRRYGADSTAQQTLQKFLGRRAGNAAFVYDFLTTGRLFASRIAQYIHSNGIHLVHCNNGVLINDAAVLGARKAQVPCVVHSRGPEYAGRVSAWLAGYVDMFMPVSEFIAGTVRKIGVPQERVVVVPEGIDAQHFMAGADAAAFRQAHGISGDVPLVGMVGCLVGWKGHDVFLDACASFLANSNAKAVIVGGEPSGGQSGGTLVRLKERAQALGLADRIIFTGHCTQVASAIAACSVLVHASVIPEPFGRVMLEGMAAGTAVVCTRAGGPAEVVRDGENGLLVAPADAQEMAQAVMRLLEDGELRAALAAQGRKTCEDYSMQRHVELVEQVYEGVLAGKAKKDR</sequence>
<comment type="caution">
    <text evidence="6">The sequence shown here is derived from an EMBL/GenBank/DDBJ whole genome shotgun (WGS) entry which is preliminary data.</text>
</comment>
<dbReference type="Pfam" id="PF13439">
    <property type="entry name" value="Glyco_transf_4"/>
    <property type="match status" value="1"/>
</dbReference>
<comment type="similarity">
    <text evidence="1">Belongs to the glycosyltransferase group 1 family. Glycosyltransferase 4 subfamily.</text>
</comment>
<keyword evidence="3" id="KW-0808">Transferase</keyword>
<dbReference type="PANTHER" id="PTHR12526">
    <property type="entry name" value="GLYCOSYLTRANSFERASE"/>
    <property type="match status" value="1"/>
</dbReference>
<dbReference type="EMBL" id="BLVO01000013">
    <property type="protein sequence ID" value="GFM33214.1"/>
    <property type="molecule type" value="Genomic_DNA"/>
</dbReference>
<dbReference type="Pfam" id="PF00534">
    <property type="entry name" value="Glycos_transf_1"/>
    <property type="match status" value="1"/>
</dbReference>
<evidence type="ECO:0000313" key="6">
    <source>
        <dbReference type="EMBL" id="GFM33214.1"/>
    </source>
</evidence>